<comment type="caution">
    <text evidence="11">The sequence shown here is derived from an EMBL/GenBank/DDBJ whole genome shotgun (WGS) entry which is preliminary data.</text>
</comment>
<feature type="domain" description="Helicase C-terminal" evidence="10">
    <location>
        <begin position="276"/>
        <end position="425"/>
    </location>
</feature>
<dbReference type="PROSITE" id="PS51194">
    <property type="entry name" value="HELICASE_CTER"/>
    <property type="match status" value="1"/>
</dbReference>
<dbReference type="InterPro" id="IPR052511">
    <property type="entry name" value="ATP-dep_Helicase"/>
</dbReference>
<dbReference type="SUPFAM" id="SSF52540">
    <property type="entry name" value="P-loop containing nucleoside triphosphate hydrolases"/>
    <property type="match status" value="1"/>
</dbReference>
<dbReference type="InterPro" id="IPR045628">
    <property type="entry name" value="Lhr_WH_dom"/>
</dbReference>
<dbReference type="GO" id="GO:0016887">
    <property type="term" value="F:ATP hydrolysis activity"/>
    <property type="evidence" value="ECO:0007669"/>
    <property type="project" value="TreeGrafter"/>
</dbReference>
<evidence type="ECO:0000259" key="10">
    <source>
        <dbReference type="PROSITE" id="PS51194"/>
    </source>
</evidence>
<keyword evidence="1" id="KW-0547">Nucleotide-binding</keyword>
<protein>
    <submittedName>
        <fullName evidence="11">ATP-dependent helicase</fullName>
        <ecNumber evidence="11">3.6.4.-</ecNumber>
    </submittedName>
</protein>
<dbReference type="EC" id="3.6.4.-" evidence="11"/>
<evidence type="ECO:0000313" key="12">
    <source>
        <dbReference type="Proteomes" id="UP000716004"/>
    </source>
</evidence>
<name>A0A8J7YKE9_9ARCH</name>
<dbReference type="GO" id="GO:0004386">
    <property type="term" value="F:helicase activity"/>
    <property type="evidence" value="ECO:0007669"/>
    <property type="project" value="UniProtKB-KW"/>
</dbReference>
<keyword evidence="7" id="KW-0234">DNA repair</keyword>
<dbReference type="PANTHER" id="PTHR47962">
    <property type="entry name" value="ATP-DEPENDENT HELICASE LHR-RELATED-RELATED"/>
    <property type="match status" value="1"/>
</dbReference>
<dbReference type="EMBL" id="JAGVSJ010000015">
    <property type="protein sequence ID" value="MBX8632124.1"/>
    <property type="molecule type" value="Genomic_DNA"/>
</dbReference>
<evidence type="ECO:0000256" key="6">
    <source>
        <dbReference type="ARBA" id="ARBA00023125"/>
    </source>
</evidence>
<keyword evidence="6" id="KW-0238">DNA-binding</keyword>
<dbReference type="Pfam" id="PF00271">
    <property type="entry name" value="Helicase_C"/>
    <property type="match status" value="1"/>
</dbReference>
<dbReference type="InterPro" id="IPR001650">
    <property type="entry name" value="Helicase_C-like"/>
</dbReference>
<evidence type="ECO:0000256" key="5">
    <source>
        <dbReference type="ARBA" id="ARBA00022840"/>
    </source>
</evidence>
<dbReference type="GO" id="GO:0005524">
    <property type="term" value="F:ATP binding"/>
    <property type="evidence" value="ECO:0007669"/>
    <property type="project" value="UniProtKB-KW"/>
</dbReference>
<dbReference type="Pfam" id="PF19306">
    <property type="entry name" value="WHD_Lhr"/>
    <property type="match status" value="1"/>
</dbReference>
<dbReference type="GO" id="GO:0006281">
    <property type="term" value="P:DNA repair"/>
    <property type="evidence" value="ECO:0007669"/>
    <property type="project" value="UniProtKB-KW"/>
</dbReference>
<evidence type="ECO:0000256" key="8">
    <source>
        <dbReference type="ARBA" id="ARBA00023235"/>
    </source>
</evidence>
<evidence type="ECO:0000256" key="3">
    <source>
        <dbReference type="ARBA" id="ARBA00022801"/>
    </source>
</evidence>
<organism evidence="11 12">
    <name type="scientific">Candidatus Sysuiplasma superficiale</name>
    <dbReference type="NCBI Taxonomy" id="2823368"/>
    <lineage>
        <taxon>Archaea</taxon>
        <taxon>Methanobacteriati</taxon>
        <taxon>Thermoplasmatota</taxon>
        <taxon>Thermoplasmata</taxon>
        <taxon>Candidatus Sysuiplasmatales</taxon>
        <taxon>Candidatus Sysuiplasmataceae</taxon>
        <taxon>Candidatus Sysuiplasma</taxon>
    </lineage>
</organism>
<dbReference type="InterPro" id="IPR013701">
    <property type="entry name" value="Lhr-like_DEAD/DEAH_assoc"/>
</dbReference>
<evidence type="ECO:0000256" key="2">
    <source>
        <dbReference type="ARBA" id="ARBA00022763"/>
    </source>
</evidence>
<dbReference type="Pfam" id="PF00270">
    <property type="entry name" value="DEAD"/>
    <property type="match status" value="1"/>
</dbReference>
<keyword evidence="5" id="KW-0067">ATP-binding</keyword>
<keyword evidence="4 11" id="KW-0347">Helicase</keyword>
<dbReference type="SMART" id="SM00487">
    <property type="entry name" value="DEXDc"/>
    <property type="match status" value="1"/>
</dbReference>
<dbReference type="SMART" id="SM00490">
    <property type="entry name" value="HELICc"/>
    <property type="match status" value="1"/>
</dbReference>
<dbReference type="InterPro" id="IPR027417">
    <property type="entry name" value="P-loop_NTPase"/>
</dbReference>
<dbReference type="NCBIfam" id="NF010338">
    <property type="entry name" value="PRK13767.1"/>
    <property type="match status" value="1"/>
</dbReference>
<dbReference type="InterPro" id="IPR011545">
    <property type="entry name" value="DEAD/DEAH_box_helicase_dom"/>
</dbReference>
<accession>A0A8J7YKE9</accession>
<evidence type="ECO:0000313" key="11">
    <source>
        <dbReference type="EMBL" id="MBX8632124.1"/>
    </source>
</evidence>
<dbReference type="Pfam" id="PF08494">
    <property type="entry name" value="DEAD_assoc"/>
    <property type="match status" value="1"/>
</dbReference>
<evidence type="ECO:0000256" key="7">
    <source>
        <dbReference type="ARBA" id="ARBA00023204"/>
    </source>
</evidence>
<reference evidence="11" key="1">
    <citation type="submission" date="2021-04" db="EMBL/GenBank/DDBJ databases">
        <title>Genomic insights into ecological role and evolution of a novel Thermoplasmata order Candidatus Sysuiplasmatales.</title>
        <authorList>
            <person name="Yuan Y."/>
        </authorList>
    </citation>
    <scope>NUCLEOTIDE SEQUENCE</scope>
    <source>
        <strain evidence="11">YP2-bin.285</strain>
    </source>
</reference>
<keyword evidence="8" id="KW-0413">Isomerase</keyword>
<dbReference type="InterPro" id="IPR014001">
    <property type="entry name" value="Helicase_ATP-bd"/>
</dbReference>
<dbReference type="PROSITE" id="PS51192">
    <property type="entry name" value="HELICASE_ATP_BIND_1"/>
    <property type="match status" value="1"/>
</dbReference>
<dbReference type="GO" id="GO:0140097">
    <property type="term" value="F:catalytic activity, acting on DNA"/>
    <property type="evidence" value="ECO:0007669"/>
    <property type="project" value="UniProtKB-ARBA"/>
</dbReference>
<proteinExistence type="predicted"/>
<evidence type="ECO:0000256" key="1">
    <source>
        <dbReference type="ARBA" id="ARBA00022741"/>
    </source>
</evidence>
<evidence type="ECO:0000259" key="9">
    <source>
        <dbReference type="PROSITE" id="PS51192"/>
    </source>
</evidence>
<dbReference type="CDD" id="cd18796">
    <property type="entry name" value="SF2_C_LHR"/>
    <property type="match status" value="1"/>
</dbReference>
<keyword evidence="3 11" id="KW-0378">Hydrolase</keyword>
<gene>
    <name evidence="11" type="ORF">J9259_06375</name>
</gene>
<evidence type="ECO:0000256" key="4">
    <source>
        <dbReference type="ARBA" id="ARBA00022806"/>
    </source>
</evidence>
<keyword evidence="2" id="KW-0227">DNA damage</keyword>
<dbReference type="Gene3D" id="3.40.50.300">
    <property type="entry name" value="P-loop containing nucleotide triphosphate hydrolases"/>
    <property type="match status" value="2"/>
</dbReference>
<dbReference type="GO" id="GO:0003677">
    <property type="term" value="F:DNA binding"/>
    <property type="evidence" value="ECO:0007669"/>
    <property type="project" value="UniProtKB-KW"/>
</dbReference>
<sequence length="1793" mass="204057">MHKAYERIEKQYTMDEVLSLMNPLIGRWFRSKFTELTEPQSYAVPLIHSRNNIVVSSPTGSGKTMTAFLSIINELLNIQAEGKLEDRVYAIYVSPLRALANDINKNLNTPLNEITAMAEEMGVEAPAIRVAVRSGDTSSYERQKMVRKPPHIFITTPESLALTLSSPVFRTKFDRIGWVILDELHEICDSKRGEFLSLTLERLAEHCNDSFTRIGLSATMAPIEEMAAFLGGYDREGRPRPVSIVEIKAQKSLDLAVICPVRNLNAVQADIANDRMYDELVNLIEKHTTTLVFTNTRSATESVAYKLKERGLTGIEAHHGSLSKVTRMDVEDQLKSGKLKCVISSTSLELGIDIGSIDLVCQIGSPKSVAKGLQRIGRSGHSVGRMSTGRLLVFDSDDLIECTVLTRSAMLNRIDRVDIPRNSLDVLAQSIVGMSLEKKWSIDEAFNLVRRSYCYRTLPRKDFLSVLRYLGSKGDFENVYSKIWFDETEGKFGKKKSARMIYFLNIGTIAEESSYDVVSERGIPIGQLSDKFVERLSSRDIFVLGGRSYEYIRSRGTTVLVRDAKGRKPTVPSWTGEMLPRSFDLSEDVGKFRGEMDAKLDMPEQELIDYIVRNYSVDRWSAKSIISYLKEQKATIPVMPTNRDLVIEGIIHSESGKRAIVFHFPFGRRTNDALARGYANVISQKYRCNTSVSVSDDNFLVSVPKEIPLRNLHSLLTHSNLVSSLMSGLNDSELFKQRFRHVAARSFMILRNYHGKELSVSRQQLRSSSLLEQLGGLKDFPVVRETYNEILNDVMDTEHAIQVLKEIESGKRRVHSFGYTDTPSPFSHGILLSGIADVILMEDKSSMLRELHRKVLARVMGKDVRAYRFEADVVERYFRAKRPRIEAREQLPGLLRTVGPLIMLKERGTNVHLFTGAPHETVREWALSLLERGELSAIWLDDIYFIPPEEEDEFASMCRGRELTEEEERALSVLDSEDVSIKEIARSLSIQVEEASEIMHRLESLYLAKRVKLDSESGWMWRRSAHGTADRDRSLEKMLVRQLEFFGPQTAEELQYRFRCEDIVSKAEELVSEGLVSKGYFVAEEVEQYMLTRDYLALDNAGVKVYDYATVQRYLFRKSLQPLQSISDYFRRFGTAGTVIDVFSRVPSFSATEWEAMRREGRILMGRFMKGRVRYVLDEDVPLFVSAYRDSNLSQDERAAVEKIRELGKATSTELAAALGLGRERGREIIDRIDRALWLKREFQEGEEWSGRNVYSYLDSDSHVENARLRIIERVIRGLGPIRSGEIRSETGFWDMDIDQAAEAVGAVRIVVGDASNHMFVMADELDLIDGSTASGDGTYILSILDPYVQPLWAEVASKYGEGWFYPIIQKGRVAGIAEIWVMAGCVELRQLNLTGEADTEGVVSSIIRLHGFYSQFGYDILRIREVNSSTADSLRGDALSAFTSKGFRRVNGMLVLGDVLEVSFDRERIVSLTLQKQHLEEQFDDVSEAISSLIGLRGNYEAMLRVRRMLSMDFEMRERRLLLAQIIPEHSAYTDIHWASVCRAARSARTSRVENHVYEIIESYGPVSRKQILQYSNMSKLSTQSALRTLFRKSMIALDGNRQYVAIQRADLERSEALEMVAYQLFRQFGALTAEQLSKMMKSELGMRQIRDMLSVMEEKGKLRKGYLEKGSDTLYWILPEDVKLLRNAHFSRRFIATQEDRLSLLFSEDSKRLFGMTSANIVFDGPEIAGAFKGRIRDNEVRIEKFEGREDIKDMVQELASEMGVIVRKRAVPREEEWDVVGFYERTHPGR</sequence>
<dbReference type="PANTHER" id="PTHR47962:SF6">
    <property type="entry name" value="LARGE HELICASE-RELATED PROTEIN"/>
    <property type="match status" value="1"/>
</dbReference>
<dbReference type="Proteomes" id="UP000716004">
    <property type="component" value="Unassembled WGS sequence"/>
</dbReference>
<feature type="domain" description="Helicase ATP-binding" evidence="9">
    <location>
        <begin position="44"/>
        <end position="238"/>
    </location>
</feature>